<sequence>MGKFSDRLISERRTRVSLGCERKRKRETMQPFTENIDKLRGKQESLAFWQRRRRFLAVHWNKFPVEELNNLSYCYSSVMVYSCRYSPEIMNRLYDLAMEVASHQQKEGKRNARCPQEIQEKWELAMTEPDTFGRIMLNTGEDPTIEWTENEEEDDGGQKSTDVERKGQKCCSVQSTPHTVSNVELKTQIGKAPNKIQQFAAKADPCLQRNHEENLLINLNESVTFVSTDPLKLKIDAQTNPLMRTMVQQKNAWQQNTGVYEKSPQDNNYNKETLSTKTNSPHQRVTPSGRNKLKTPVLYHSPQAYQMHCDLPKQKCTVNTASFLNRHCMVERSPDRSLIWHPLIQTGVKEKIQAKEPQGVDGMYKCIDKKPTGSFTGIQNKAERPHPSTPVTASSKIQQADLGRKEKVVTFRTQPTLNKSSGKKMCVKKECVDGVVKAPNALTKKGSSFENTKFREFHQKRNHSLHVLNNQRSTPQTQFQSRFYHNEYVTLRQRDQSKLSAASKPHPKALQGEMCRKGLLSDRGHSESRAREKDLKLKQAKCASKDFVEEVPRKKSYTITQENTSRRPHSQGGRMTRVVYPSVKSQPTIGGKAEHSIKPATGKSSIPSSRANQGHYNKGLEPGVKQGKADQSYCKSLELGVMRRQADTGAKPSQGPEEGKPNRFLLKTFLHNLLKKARN</sequence>
<evidence type="ECO:0000313" key="4">
    <source>
        <dbReference type="Proteomes" id="UP000005408"/>
    </source>
</evidence>
<dbReference type="AlphaFoldDB" id="A0A8W8IDF4"/>
<reference evidence="3" key="1">
    <citation type="submission" date="2022-08" db="UniProtKB">
        <authorList>
            <consortium name="EnsemblMetazoa"/>
        </authorList>
    </citation>
    <scope>IDENTIFICATION</scope>
    <source>
        <strain evidence="3">05x7-T-G4-1.051#20</strain>
    </source>
</reference>
<feature type="region of interest" description="Disordered" evidence="1">
    <location>
        <begin position="558"/>
        <end position="629"/>
    </location>
</feature>
<accession>A0A8W8IDF4</accession>
<feature type="compositionally biased region" description="Polar residues" evidence="1">
    <location>
        <begin position="265"/>
        <end position="289"/>
    </location>
</feature>
<evidence type="ECO:0000259" key="2">
    <source>
        <dbReference type="PROSITE" id="PS51827"/>
    </source>
</evidence>
<feature type="region of interest" description="Disordered" evidence="1">
    <location>
        <begin position="644"/>
        <end position="664"/>
    </location>
</feature>
<dbReference type="Pfam" id="PF11952">
    <property type="entry name" value="XTBD"/>
    <property type="match status" value="1"/>
</dbReference>
<feature type="region of interest" description="Disordered" evidence="1">
    <location>
        <begin position="145"/>
        <end position="165"/>
    </location>
</feature>
<dbReference type="InterPro" id="IPR021859">
    <property type="entry name" value="XTBD"/>
</dbReference>
<dbReference type="EnsemblMetazoa" id="G13655.2">
    <property type="protein sequence ID" value="G13655.2:cds"/>
    <property type="gene ID" value="G13655"/>
</dbReference>
<feature type="region of interest" description="Disordered" evidence="1">
    <location>
        <begin position="495"/>
        <end position="537"/>
    </location>
</feature>
<proteinExistence type="predicted"/>
<evidence type="ECO:0000313" key="3">
    <source>
        <dbReference type="EnsemblMetazoa" id="G13655.2:cds"/>
    </source>
</evidence>
<feature type="region of interest" description="Disordered" evidence="1">
    <location>
        <begin position="375"/>
        <end position="399"/>
    </location>
</feature>
<keyword evidence="4" id="KW-1185">Reference proteome</keyword>
<feature type="domain" description="XRN2-binding (XTBD)" evidence="2">
    <location>
        <begin position="36"/>
        <end position="121"/>
    </location>
</feature>
<evidence type="ECO:0000256" key="1">
    <source>
        <dbReference type="SAM" id="MobiDB-lite"/>
    </source>
</evidence>
<name>A0A8W8IDF4_MAGGI</name>
<feature type="compositionally biased region" description="Polar residues" evidence="1">
    <location>
        <begin position="602"/>
        <end position="615"/>
    </location>
</feature>
<organism evidence="3 4">
    <name type="scientific">Magallana gigas</name>
    <name type="common">Pacific oyster</name>
    <name type="synonym">Crassostrea gigas</name>
    <dbReference type="NCBI Taxonomy" id="29159"/>
    <lineage>
        <taxon>Eukaryota</taxon>
        <taxon>Metazoa</taxon>
        <taxon>Spiralia</taxon>
        <taxon>Lophotrochozoa</taxon>
        <taxon>Mollusca</taxon>
        <taxon>Bivalvia</taxon>
        <taxon>Autobranchia</taxon>
        <taxon>Pteriomorphia</taxon>
        <taxon>Ostreida</taxon>
        <taxon>Ostreoidea</taxon>
        <taxon>Ostreidae</taxon>
        <taxon>Magallana</taxon>
    </lineage>
</organism>
<feature type="compositionally biased region" description="Polar residues" evidence="1">
    <location>
        <begin position="389"/>
        <end position="398"/>
    </location>
</feature>
<dbReference type="PROSITE" id="PS51827">
    <property type="entry name" value="XTBD"/>
    <property type="match status" value="1"/>
</dbReference>
<feature type="compositionally biased region" description="Basic and acidic residues" evidence="1">
    <location>
        <begin position="514"/>
        <end position="537"/>
    </location>
</feature>
<feature type="region of interest" description="Disordered" evidence="1">
    <location>
        <begin position="260"/>
        <end position="294"/>
    </location>
</feature>
<protein>
    <recommendedName>
        <fullName evidence="2">XRN2-binding (XTBD) domain-containing protein</fullName>
    </recommendedName>
</protein>
<dbReference type="Proteomes" id="UP000005408">
    <property type="component" value="Unassembled WGS sequence"/>
</dbReference>